<dbReference type="EMBL" id="FRCY01000021">
    <property type="protein sequence ID" value="SHN33018.1"/>
    <property type="molecule type" value="Genomic_DNA"/>
</dbReference>
<dbReference type="InterPro" id="IPR013325">
    <property type="entry name" value="RNA_pol_sigma_r2"/>
</dbReference>
<dbReference type="InterPro" id="IPR013324">
    <property type="entry name" value="RNA_pol_sigma_r3/r4-like"/>
</dbReference>
<evidence type="ECO:0000256" key="3">
    <source>
        <dbReference type="ARBA" id="ARBA00023082"/>
    </source>
</evidence>
<dbReference type="InterPro" id="IPR039425">
    <property type="entry name" value="RNA_pol_sigma-70-like"/>
</dbReference>
<dbReference type="SUPFAM" id="SSF88659">
    <property type="entry name" value="Sigma3 and sigma4 domains of RNA polymerase sigma factors"/>
    <property type="match status" value="1"/>
</dbReference>
<dbReference type="STRING" id="388280.SAMN04488057_12113"/>
<name>A0A1M7QNS4_9BACT</name>
<dbReference type="SUPFAM" id="SSF88946">
    <property type="entry name" value="Sigma2 domain of RNA polymerase sigma factors"/>
    <property type="match status" value="1"/>
</dbReference>
<dbReference type="AlphaFoldDB" id="A0A1M7QNS4"/>
<proteinExistence type="inferred from homology"/>
<dbReference type="InterPro" id="IPR036388">
    <property type="entry name" value="WH-like_DNA-bd_sf"/>
</dbReference>
<dbReference type="Pfam" id="PF08281">
    <property type="entry name" value="Sigma70_r4_2"/>
    <property type="match status" value="1"/>
</dbReference>
<feature type="domain" description="RNA polymerase sigma factor 70 region 4 type 2" evidence="6">
    <location>
        <begin position="127"/>
        <end position="174"/>
    </location>
</feature>
<dbReference type="PANTHER" id="PTHR43133:SF46">
    <property type="entry name" value="RNA POLYMERASE SIGMA-70 FACTOR ECF SUBFAMILY"/>
    <property type="match status" value="1"/>
</dbReference>
<feature type="domain" description="RNA polymerase sigma-70 region 2" evidence="5">
    <location>
        <begin position="27"/>
        <end position="93"/>
    </location>
</feature>
<comment type="similarity">
    <text evidence="1">Belongs to the sigma-70 factor family. ECF subfamily.</text>
</comment>
<keyword evidence="8" id="KW-1185">Reference proteome</keyword>
<dbReference type="Gene3D" id="1.10.10.10">
    <property type="entry name" value="Winged helix-like DNA-binding domain superfamily/Winged helix DNA-binding domain"/>
    <property type="match status" value="1"/>
</dbReference>
<evidence type="ECO:0000256" key="4">
    <source>
        <dbReference type="ARBA" id="ARBA00023163"/>
    </source>
</evidence>
<dbReference type="RefSeq" id="WP_245802928.1">
    <property type="nucleotide sequence ID" value="NZ_FRCY01000021.1"/>
</dbReference>
<dbReference type="InterPro" id="IPR007627">
    <property type="entry name" value="RNA_pol_sigma70_r2"/>
</dbReference>
<keyword evidence="3" id="KW-0731">Sigma factor</keyword>
<dbReference type="InterPro" id="IPR013249">
    <property type="entry name" value="RNA_pol_sigma70_r4_t2"/>
</dbReference>
<dbReference type="PANTHER" id="PTHR43133">
    <property type="entry name" value="RNA POLYMERASE ECF-TYPE SIGMA FACTO"/>
    <property type="match status" value="1"/>
</dbReference>
<reference evidence="7 8" key="1">
    <citation type="submission" date="2016-11" db="EMBL/GenBank/DDBJ databases">
        <authorList>
            <person name="Jaros S."/>
            <person name="Januszkiewicz K."/>
            <person name="Wedrychowicz H."/>
        </authorList>
    </citation>
    <scope>NUCLEOTIDE SEQUENCE [LARGE SCALE GENOMIC DNA]</scope>
    <source>
        <strain evidence="7 8">CGMCC 1.6102</strain>
    </source>
</reference>
<gene>
    <name evidence="7" type="ORF">SAMN04488057_12113</name>
</gene>
<evidence type="ECO:0000313" key="7">
    <source>
        <dbReference type="EMBL" id="SHN33018.1"/>
    </source>
</evidence>
<dbReference type="GO" id="GO:0003677">
    <property type="term" value="F:DNA binding"/>
    <property type="evidence" value="ECO:0007669"/>
    <property type="project" value="InterPro"/>
</dbReference>
<accession>A0A1M7QNS4</accession>
<dbReference type="NCBIfam" id="TIGR02937">
    <property type="entry name" value="sigma70-ECF"/>
    <property type="match status" value="1"/>
</dbReference>
<evidence type="ECO:0000256" key="1">
    <source>
        <dbReference type="ARBA" id="ARBA00010641"/>
    </source>
</evidence>
<dbReference type="InterPro" id="IPR014327">
    <property type="entry name" value="RNA_pol_sigma70_bacteroid"/>
</dbReference>
<protein>
    <submittedName>
        <fullName evidence="7">RNA polymerase sigma-70 factor, ECF subfamily</fullName>
    </submittedName>
</protein>
<evidence type="ECO:0000259" key="5">
    <source>
        <dbReference type="Pfam" id="PF04542"/>
    </source>
</evidence>
<sequence>MRSLINKSEQELVRSLRQGDMRAFDELYYRYLPRLLGFACNYLSNELEAEEVVQVIFIKIWESRKMLDENRNFKAYLFQSVKNQLLNKLRNQKNICTIEETPEKHFVSSEDIIESLTYQELENTATALISNLPKTQQKVFILSKIDGLSNDEIAAQLSLSKRTVEHHIYLATKFLKGELVQRTSLLGSLILVLILG</sequence>
<keyword evidence="2" id="KW-0805">Transcription regulation</keyword>
<organism evidence="7 8">
    <name type="scientific">Cyclobacterium lianum</name>
    <dbReference type="NCBI Taxonomy" id="388280"/>
    <lineage>
        <taxon>Bacteria</taxon>
        <taxon>Pseudomonadati</taxon>
        <taxon>Bacteroidota</taxon>
        <taxon>Cytophagia</taxon>
        <taxon>Cytophagales</taxon>
        <taxon>Cyclobacteriaceae</taxon>
        <taxon>Cyclobacterium</taxon>
    </lineage>
</organism>
<keyword evidence="4" id="KW-0804">Transcription</keyword>
<dbReference type="NCBIfam" id="TIGR02985">
    <property type="entry name" value="Sig70_bacteroi1"/>
    <property type="match status" value="1"/>
</dbReference>
<dbReference type="Proteomes" id="UP000184513">
    <property type="component" value="Unassembled WGS sequence"/>
</dbReference>
<dbReference type="GO" id="GO:0006352">
    <property type="term" value="P:DNA-templated transcription initiation"/>
    <property type="evidence" value="ECO:0007669"/>
    <property type="project" value="InterPro"/>
</dbReference>
<dbReference type="Pfam" id="PF04542">
    <property type="entry name" value="Sigma70_r2"/>
    <property type="match status" value="1"/>
</dbReference>
<dbReference type="InterPro" id="IPR014284">
    <property type="entry name" value="RNA_pol_sigma-70_dom"/>
</dbReference>
<dbReference type="GO" id="GO:0016987">
    <property type="term" value="F:sigma factor activity"/>
    <property type="evidence" value="ECO:0007669"/>
    <property type="project" value="UniProtKB-KW"/>
</dbReference>
<evidence type="ECO:0000259" key="6">
    <source>
        <dbReference type="Pfam" id="PF08281"/>
    </source>
</evidence>
<dbReference type="Gene3D" id="1.10.1740.10">
    <property type="match status" value="1"/>
</dbReference>
<evidence type="ECO:0000313" key="8">
    <source>
        <dbReference type="Proteomes" id="UP000184513"/>
    </source>
</evidence>
<evidence type="ECO:0000256" key="2">
    <source>
        <dbReference type="ARBA" id="ARBA00023015"/>
    </source>
</evidence>